<evidence type="ECO:0000313" key="3">
    <source>
        <dbReference type="Proteomes" id="UP000887540"/>
    </source>
</evidence>
<dbReference type="WBParaSite" id="ACRNAN_scaffold539.g12999.t1">
    <property type="protein sequence ID" value="ACRNAN_scaffold539.g12999.t1"/>
    <property type="gene ID" value="ACRNAN_scaffold539.g12999"/>
</dbReference>
<dbReference type="InterPro" id="IPR041588">
    <property type="entry name" value="Integrase_H2C2"/>
</dbReference>
<evidence type="ECO:0000259" key="2">
    <source>
        <dbReference type="PROSITE" id="PS50994"/>
    </source>
</evidence>
<dbReference type="PANTHER" id="PTHR37984:SF5">
    <property type="entry name" value="PROTEIN NYNRIN-LIKE"/>
    <property type="match status" value="1"/>
</dbReference>
<dbReference type="GO" id="GO:0015074">
    <property type="term" value="P:DNA integration"/>
    <property type="evidence" value="ECO:0007669"/>
    <property type="project" value="InterPro"/>
</dbReference>
<dbReference type="InterPro" id="IPR036397">
    <property type="entry name" value="RNaseH_sf"/>
</dbReference>
<dbReference type="InterPro" id="IPR050951">
    <property type="entry name" value="Retrovirus_Pol_polyprotein"/>
</dbReference>
<dbReference type="Pfam" id="PF17921">
    <property type="entry name" value="Integrase_H2C2"/>
    <property type="match status" value="1"/>
</dbReference>
<dbReference type="SUPFAM" id="SSF53098">
    <property type="entry name" value="Ribonuclease H-like"/>
    <property type="match status" value="1"/>
</dbReference>
<dbReference type="Gene3D" id="3.30.420.10">
    <property type="entry name" value="Ribonuclease H-like superfamily/Ribonuclease H"/>
    <property type="match status" value="1"/>
</dbReference>
<dbReference type="Gene3D" id="1.10.340.70">
    <property type="match status" value="1"/>
</dbReference>
<dbReference type="FunFam" id="3.30.420.10:FF:000032">
    <property type="entry name" value="Retrovirus-related Pol polyprotein from transposon 297-like Protein"/>
    <property type="match status" value="1"/>
</dbReference>
<dbReference type="InterPro" id="IPR012337">
    <property type="entry name" value="RNaseH-like_sf"/>
</dbReference>
<evidence type="ECO:0000313" key="4">
    <source>
        <dbReference type="WBParaSite" id="ACRNAN_scaffold539.g12999.t1"/>
    </source>
</evidence>
<keyword evidence="3" id="KW-1185">Reference proteome</keyword>
<dbReference type="Pfam" id="PF00665">
    <property type="entry name" value="rve"/>
    <property type="match status" value="1"/>
</dbReference>
<dbReference type="GO" id="GO:0003676">
    <property type="term" value="F:nucleic acid binding"/>
    <property type="evidence" value="ECO:0007669"/>
    <property type="project" value="InterPro"/>
</dbReference>
<dbReference type="PROSITE" id="PS50994">
    <property type="entry name" value="INTEGRASE"/>
    <property type="match status" value="1"/>
</dbReference>
<dbReference type="PANTHER" id="PTHR37984">
    <property type="entry name" value="PROTEIN CBG26694"/>
    <property type="match status" value="1"/>
</dbReference>
<accession>A0A914E400</accession>
<dbReference type="EC" id="2.7.7.49" evidence="1"/>
<feature type="domain" description="Integrase catalytic" evidence="2">
    <location>
        <begin position="205"/>
        <end position="362"/>
    </location>
</feature>
<protein>
    <recommendedName>
        <fullName evidence="1">RNA-directed DNA polymerase</fullName>
        <ecNumber evidence="1">2.7.7.49</ecNumber>
    </recommendedName>
</protein>
<organism evidence="3 4">
    <name type="scientific">Acrobeloides nanus</name>
    <dbReference type="NCBI Taxonomy" id="290746"/>
    <lineage>
        <taxon>Eukaryota</taxon>
        <taxon>Metazoa</taxon>
        <taxon>Ecdysozoa</taxon>
        <taxon>Nematoda</taxon>
        <taxon>Chromadorea</taxon>
        <taxon>Rhabditida</taxon>
        <taxon>Tylenchina</taxon>
        <taxon>Cephalobomorpha</taxon>
        <taxon>Cephaloboidea</taxon>
        <taxon>Cephalobidae</taxon>
        <taxon>Acrobeloides</taxon>
    </lineage>
</organism>
<evidence type="ECO:0000256" key="1">
    <source>
        <dbReference type="ARBA" id="ARBA00012493"/>
    </source>
</evidence>
<dbReference type="GO" id="GO:0003964">
    <property type="term" value="F:RNA-directed DNA polymerase activity"/>
    <property type="evidence" value="ECO:0007669"/>
    <property type="project" value="UniProtKB-EC"/>
</dbReference>
<name>A0A914E400_9BILA</name>
<reference evidence="4" key="1">
    <citation type="submission" date="2022-11" db="UniProtKB">
        <authorList>
            <consortium name="WormBaseParasite"/>
        </authorList>
    </citation>
    <scope>IDENTIFICATION</scope>
</reference>
<dbReference type="InterPro" id="IPR001584">
    <property type="entry name" value="Integrase_cat-core"/>
</dbReference>
<dbReference type="AlphaFoldDB" id="A0A914E400"/>
<sequence>MSISSRFDLQLVYKPGKSHVVPDALSRAFPVVDEAEDNAERSLVSAFVCNATRLKAMEYQVPSEEETLKGIDSDSFVAEIAKSEYCGVYQVLLEKKWPNEVSQIREVTGQLKNFVVQNKILYFIDAHSSELLLFVPEKFRSLIFHERHDKLFGVHSSGAKIHNILKRQFFWQGLRNDCEKWALACPVCTFTRRPRKNTPPLLPVVAAFPFDLVCLDILKMGMTTRGNKYALVMVDHFTKYLIAIPLLDKSSESVARAIVENLILTHGSPKKLHSDKGTEFLNKIMDTLINVLKIGYSTTSGYNPRANGVVERANGSIISMLRKSCPIPQEWDERLPYCVFAYNITPHESTGESPFYSIFGRDVSFPSDLDSSLLPTKYMVDLEDYQWMIAQNIDDVTTKIRNTLERQRLKFKYYYDKNKKAIENKYHVGQRVMLYNPRLPNGNNKKLEWRFFGPFIIEKLENNNALVRPIDKPKAGLELVPIDRLSPIPKELPEISYSRKPPRERLIRATIACTKLGTFSDRPMKDVVVEEFTFDGKIFTTPPRKILRASLWDENGLGPLSVCDGTAHHMCNSIYAQDMLMDLRDCQTGQQKVKTLAQQVLIRAVGHCLRGQKLEPVVKEILKKPPDNISDFLEELKIKYNVELEIEKAVLFYESTRRFKACTVIQRSLSNSGLLPIKVCGLYPPFTSNLAVANKIVCSEEDAIGALWEYNRASKMDTQSLSSQSDPFIAYSPPGMDGPAKASKTRIVAVDDVKEALHRVRNTIFLGTPFPEIGDVKEALHRVRNTIFLGTVRVVFYFVSPEDLNNLDLHKNLVELAIELGKYSLKLYVIPPAPSKFPAYKRLILLLNTREDLGLVVRPTPNLRSFCEIGWSGENLSKEEIKEETGHWTIKGLIKARRFLVETLGLEMLQYDVNKNVENIEKGREKANQAKRKRGNESKH</sequence>
<proteinExistence type="predicted"/>
<dbReference type="Proteomes" id="UP000887540">
    <property type="component" value="Unplaced"/>
</dbReference>